<evidence type="ECO:0008006" key="5">
    <source>
        <dbReference type="Google" id="ProtNLM"/>
    </source>
</evidence>
<reference evidence="3 4" key="1">
    <citation type="journal article" date="2001" name="Proc. Natl. Acad. Sci. U.S.A.">
        <title>Complete genomic sequence of Pasteurella multocida Pm70.</title>
        <authorList>
            <person name="May B.J."/>
            <person name="Zhang Q."/>
            <person name="Li L.L."/>
            <person name="Paustian M.L."/>
            <person name="Whittam T.S."/>
            <person name="Kapur V."/>
        </authorList>
    </citation>
    <scope>NUCLEOTIDE SEQUENCE [LARGE SCALE GENOMIC DNA]</scope>
    <source>
        <strain evidence="3 4">Pm70</strain>
    </source>
</reference>
<accession>Q9CN49</accession>
<dbReference type="InterPro" id="IPR011089">
    <property type="entry name" value="GmrSD_C"/>
</dbReference>
<evidence type="ECO:0000313" key="3">
    <source>
        <dbReference type="EMBL" id="AAK02679.1"/>
    </source>
</evidence>
<dbReference type="Proteomes" id="UP000000809">
    <property type="component" value="Chromosome"/>
</dbReference>
<gene>
    <name evidence="3" type="ordered locus">PM0595</name>
</gene>
<dbReference type="PANTHER" id="PTHR35149">
    <property type="entry name" value="SLL5132 PROTEIN"/>
    <property type="match status" value="1"/>
</dbReference>
<dbReference type="EMBL" id="AE004439">
    <property type="protein sequence ID" value="AAK02679.1"/>
    <property type="molecule type" value="Genomic_DNA"/>
</dbReference>
<feature type="domain" description="GmrSD restriction endonucleases C-terminal" evidence="2">
    <location>
        <begin position="511"/>
        <end position="622"/>
    </location>
</feature>
<evidence type="ECO:0000259" key="1">
    <source>
        <dbReference type="Pfam" id="PF03235"/>
    </source>
</evidence>
<proteinExistence type="predicted"/>
<dbReference type="InterPro" id="IPR004919">
    <property type="entry name" value="GmrSD_N"/>
</dbReference>
<dbReference type="AlphaFoldDB" id="Q9CN49"/>
<dbReference type="HOGENOM" id="CLU_023391_0_0_6"/>
<dbReference type="Pfam" id="PF07510">
    <property type="entry name" value="GmrSD_C"/>
    <property type="match status" value="1"/>
</dbReference>
<name>Q9CN49_PASMU</name>
<dbReference type="STRING" id="272843.PM0595"/>
<feature type="domain" description="GmrSD restriction endonucleases N-terminal" evidence="1">
    <location>
        <begin position="17"/>
        <end position="196"/>
    </location>
</feature>
<keyword evidence="4" id="KW-1185">Reference proteome</keyword>
<dbReference type="Pfam" id="PF03235">
    <property type="entry name" value="GmrSD_N"/>
    <property type="match status" value="1"/>
</dbReference>
<evidence type="ECO:0000313" key="4">
    <source>
        <dbReference type="Proteomes" id="UP000000809"/>
    </source>
</evidence>
<sequence length="633" mass="74860">MNSQMSEQIKALNISTLLTVGHYIIPIYQRNYAWGKEEIELLIQDIKIASENKENNNYYIGSLIVYQRDDGQFEVIDGQQRLTTLHILALACGIKRNNNLSFEHRRNSDESFKNIENKELRYASNIEIGFQYAQSELDKLFGKKPEELTKFKKFLQNNVIILRTQVPPETDLNHYFEIMNNRGEQLEKHEVLKANLMSVLNPDDQNVFATIWDACSDMNRYAVASFKKEDRDKLFFKDKELNIKYFDVFKSFDDIKKVMSIKSSSENISSDHQENTEKSTQGMSRILSIIKDKNIKFTEYYDNNAERFNSVINFSNFLMHILRLYLEQENKTASSIEKISLDDKFLLTYFDSLVKENNIDEVKKFAFILLKTRFLFDLYVVKTDSTEKEHWSLKMPQYDTNNSLYYKNTFDNSEKEQDCVLMILSMFHTSYPSRNYKNWLYAVLRGLVLNEWSKKYLEKLEILSDRFYFNIYQNSQDFFDVIYNEPDILDSPNKNDEDTEILHCGVNVPHFIFNRLDYLLWKKEQKHKEFRFTFRGSVEHYYPQNPLDGIPSLDKKVLDNFGNLCLVSREKNAKLSNHTPEAKKDYYLKSGKYDSLKQKRMMESSSWGKNYILAHSAEMIKILNQKTPYSTVS</sequence>
<dbReference type="PANTHER" id="PTHR35149:SF1">
    <property type="entry name" value="DUF5655 DOMAIN-CONTAINING PROTEIN"/>
    <property type="match status" value="1"/>
</dbReference>
<dbReference type="KEGG" id="pmu:PM0595"/>
<dbReference type="PATRIC" id="fig|272843.6.peg.602"/>
<protein>
    <recommendedName>
        <fullName evidence="5">DUF262 domain-containing protein</fullName>
    </recommendedName>
</protein>
<dbReference type="EnsemblBacteria" id="AAK02679">
    <property type="protein sequence ID" value="AAK02679"/>
    <property type="gene ID" value="PM0595"/>
</dbReference>
<organism evidence="3 4">
    <name type="scientific">Pasteurella multocida (strain Pm70)</name>
    <dbReference type="NCBI Taxonomy" id="272843"/>
    <lineage>
        <taxon>Bacteria</taxon>
        <taxon>Pseudomonadati</taxon>
        <taxon>Pseudomonadota</taxon>
        <taxon>Gammaproteobacteria</taxon>
        <taxon>Pasteurellales</taxon>
        <taxon>Pasteurellaceae</taxon>
        <taxon>Pasteurella</taxon>
    </lineage>
</organism>
<evidence type="ECO:0000259" key="2">
    <source>
        <dbReference type="Pfam" id="PF07510"/>
    </source>
</evidence>